<name>A0A1J5PLN3_9ZZZZ</name>
<reference evidence="1" key="1">
    <citation type="submission" date="2016-10" db="EMBL/GenBank/DDBJ databases">
        <title>Sequence of Gallionella enrichment culture.</title>
        <authorList>
            <person name="Poehlein A."/>
            <person name="Muehling M."/>
            <person name="Daniel R."/>
        </authorList>
    </citation>
    <scope>NUCLEOTIDE SEQUENCE</scope>
</reference>
<gene>
    <name evidence="1" type="ORF">GALL_499330</name>
</gene>
<evidence type="ECO:0000313" key="1">
    <source>
        <dbReference type="EMBL" id="OIQ68476.1"/>
    </source>
</evidence>
<comment type="caution">
    <text evidence="1">The sequence shown here is derived from an EMBL/GenBank/DDBJ whole genome shotgun (WGS) entry which is preliminary data.</text>
</comment>
<organism evidence="1">
    <name type="scientific">mine drainage metagenome</name>
    <dbReference type="NCBI Taxonomy" id="410659"/>
    <lineage>
        <taxon>unclassified sequences</taxon>
        <taxon>metagenomes</taxon>
        <taxon>ecological metagenomes</taxon>
    </lineage>
</organism>
<dbReference type="AlphaFoldDB" id="A0A1J5PLN3"/>
<sequence length="56" mass="6104">MTVVTAVAEAGGFTYRAVNYYASVVRTLDGTAVEGKATRQSFVQPGDVITVFERRF</sequence>
<protein>
    <submittedName>
        <fullName evidence="1">Uncharacterized protein</fullName>
    </submittedName>
</protein>
<accession>A0A1J5PLN3</accession>
<proteinExistence type="predicted"/>
<dbReference type="EMBL" id="MLJW01005287">
    <property type="protein sequence ID" value="OIQ68476.1"/>
    <property type="molecule type" value="Genomic_DNA"/>
</dbReference>